<name>A0ABY4GPU7_9BACI</name>
<dbReference type="RefSeq" id="WP_244744248.1">
    <property type="nucleotide sequence ID" value="NZ_CP095071.1"/>
</dbReference>
<dbReference type="Proteomes" id="UP000831537">
    <property type="component" value="Chromosome"/>
</dbReference>
<evidence type="ECO:0000256" key="1">
    <source>
        <dbReference type="SAM" id="MobiDB-lite"/>
    </source>
</evidence>
<gene>
    <name evidence="2" type="ORF">MUN87_00160</name>
</gene>
<protein>
    <recommendedName>
        <fullName evidence="4">YpzI family protein</fullName>
    </recommendedName>
</protein>
<keyword evidence="3" id="KW-1185">Reference proteome</keyword>
<reference evidence="2 3" key="1">
    <citation type="submission" date="2022-04" db="EMBL/GenBank/DDBJ databases">
        <title>Gracilibacillus sp. isolated from saltern.</title>
        <authorList>
            <person name="Won M."/>
            <person name="Lee C.-M."/>
            <person name="Woen H.-Y."/>
            <person name="Kwon S.-W."/>
        </authorList>
    </citation>
    <scope>NUCLEOTIDE SEQUENCE [LARGE SCALE GENOMIC DNA]</scope>
    <source>
        <strain evidence="2 3">SSPM10-3</strain>
    </source>
</reference>
<sequence>MMKTLGKVDAKGCQMQEDRELQAKEVARERPTHEEEQSSSELDKHHQTLSVST</sequence>
<dbReference type="EMBL" id="CP095071">
    <property type="protein sequence ID" value="UOQ85357.1"/>
    <property type="molecule type" value="Genomic_DNA"/>
</dbReference>
<feature type="compositionally biased region" description="Basic and acidic residues" evidence="1">
    <location>
        <begin position="1"/>
        <end position="46"/>
    </location>
</feature>
<accession>A0ABY4GPU7</accession>
<feature type="region of interest" description="Disordered" evidence="1">
    <location>
        <begin position="1"/>
        <end position="53"/>
    </location>
</feature>
<organism evidence="2 3">
    <name type="scientific">Gracilibacillus salinarum</name>
    <dbReference type="NCBI Taxonomy" id="2932255"/>
    <lineage>
        <taxon>Bacteria</taxon>
        <taxon>Bacillati</taxon>
        <taxon>Bacillota</taxon>
        <taxon>Bacilli</taxon>
        <taxon>Bacillales</taxon>
        <taxon>Bacillaceae</taxon>
        <taxon>Gracilibacillus</taxon>
    </lineage>
</organism>
<evidence type="ECO:0000313" key="2">
    <source>
        <dbReference type="EMBL" id="UOQ85357.1"/>
    </source>
</evidence>
<evidence type="ECO:0008006" key="4">
    <source>
        <dbReference type="Google" id="ProtNLM"/>
    </source>
</evidence>
<proteinExistence type="predicted"/>
<evidence type="ECO:0000313" key="3">
    <source>
        <dbReference type="Proteomes" id="UP000831537"/>
    </source>
</evidence>